<reference evidence="1 2" key="1">
    <citation type="submission" date="2020-02" db="EMBL/GenBank/DDBJ databases">
        <title>Complete Genome Sequences of Nine Phages Lytic against Multidrug-Resistant Pseudomonas aeruginosa.</title>
        <authorList>
            <person name="Farlow J."/>
            <person name="Freyberger H.R."/>
            <person name="He Y."/>
            <person name="Ward A.M."/>
            <person name="Rutvisuttinunt W."/>
            <person name="Li T."/>
            <person name="Jacobs A.C."/>
            <person name="Nikolich M.P."/>
            <person name="Filippov A."/>
        </authorList>
    </citation>
    <scope>NUCLEOTIDE SEQUENCE [LARGE SCALE GENOMIC DNA]</scope>
</reference>
<name>A0A6G9LHC6_9CAUD</name>
<proteinExistence type="predicted"/>
<evidence type="ECO:0000313" key="1">
    <source>
        <dbReference type="EMBL" id="QIQ64411.1"/>
    </source>
</evidence>
<organism evidence="1 2">
    <name type="scientific">Pseudomonas phage Epa1</name>
    <dbReference type="NCBI Taxonomy" id="2719568"/>
    <lineage>
        <taxon>Viruses</taxon>
        <taxon>Duplodnaviria</taxon>
        <taxon>Heunggongvirae</taxon>
        <taxon>Uroviricota</taxon>
        <taxon>Caudoviricetes</taxon>
        <taxon>Bruynoghevirus</taxon>
        <taxon>Bruynoghevirus PaP3</taxon>
    </lineage>
</organism>
<evidence type="ECO:0000313" key="2">
    <source>
        <dbReference type="Proteomes" id="UP000502495"/>
    </source>
</evidence>
<dbReference type="Proteomes" id="UP000502495">
    <property type="component" value="Segment"/>
</dbReference>
<accession>A0A6G9LHC6</accession>
<dbReference type="EMBL" id="MT108723">
    <property type="protein sequence ID" value="QIQ64411.1"/>
    <property type="molecule type" value="Genomic_DNA"/>
</dbReference>
<protein>
    <submittedName>
        <fullName evidence="1">Uncharacterized protein</fullName>
    </submittedName>
</protein>
<sequence length="101" mass="11464">MTQALDKKLRRKANRKAKALGYNLGNLGKAQQRSEQKFGIIASCNKILDDKTTSLQEKAGARKRKALMSTDWRNREVTNLRNWYKPSKCGNSAVIIIEVNN</sequence>
<gene>
    <name evidence="1" type="ORF">Epa1_p71</name>
</gene>